<dbReference type="Gene3D" id="3.40.50.410">
    <property type="entry name" value="von Willebrand factor, type A domain"/>
    <property type="match status" value="1"/>
</dbReference>
<gene>
    <name evidence="7" type="ORF">HKT18_02835</name>
</gene>
<protein>
    <submittedName>
        <fullName evidence="7">VWA domain-containing protein</fullName>
    </submittedName>
</protein>
<dbReference type="Proteomes" id="UP000536509">
    <property type="component" value="Unassembled WGS sequence"/>
</dbReference>
<name>A0A7Y3R725_9FLAO</name>
<comment type="caution">
    <text evidence="7">The sequence shown here is derived from an EMBL/GenBank/DDBJ whole genome shotgun (WGS) entry which is preliminary data.</text>
</comment>
<dbReference type="PROSITE" id="PS50234">
    <property type="entry name" value="VWFA"/>
    <property type="match status" value="1"/>
</dbReference>
<dbReference type="Pfam" id="PF00092">
    <property type="entry name" value="VWA"/>
    <property type="match status" value="1"/>
</dbReference>
<keyword evidence="8" id="KW-1185">Reference proteome</keyword>
<dbReference type="InterPro" id="IPR024163">
    <property type="entry name" value="Aerotolerance_reg_N"/>
</dbReference>
<keyword evidence="3 5" id="KW-1133">Transmembrane helix</keyword>
<organism evidence="7 8">
    <name type="scientific">Flavobacterium rivulicola</name>
    <dbReference type="NCBI Taxonomy" id="2732161"/>
    <lineage>
        <taxon>Bacteria</taxon>
        <taxon>Pseudomonadati</taxon>
        <taxon>Bacteroidota</taxon>
        <taxon>Flavobacteriia</taxon>
        <taxon>Flavobacteriales</taxon>
        <taxon>Flavobacteriaceae</taxon>
        <taxon>Flavobacterium</taxon>
    </lineage>
</organism>
<evidence type="ECO:0000256" key="1">
    <source>
        <dbReference type="ARBA" id="ARBA00022475"/>
    </source>
</evidence>
<dbReference type="SMART" id="SM00327">
    <property type="entry name" value="VWA"/>
    <property type="match status" value="1"/>
</dbReference>
<feature type="transmembrane region" description="Helical" evidence="5">
    <location>
        <begin position="12"/>
        <end position="29"/>
    </location>
</feature>
<evidence type="ECO:0000313" key="8">
    <source>
        <dbReference type="Proteomes" id="UP000536509"/>
    </source>
</evidence>
<sequence>MYELEEKGYLYFLIAIPVLAMLFLYVQYWKRKKQREFGDTDLLKKLSPEKSVFKPILKLVVFLLALTCLIIGLVNPKMGTKLETVKREGIDIVFAIDVSKSMLAEDVAPSRLEKSKQLVSQIINNLGSDRIGIVAYSGSAFPVLPITTDYSVAKMFLQGMNPGIISAQGTSIDQAINLATTFIDKKDKTNKLLIIISDGEDHSEASLDAAEEAKKLGLKIITIGVGSEKGGPIPLKRNGVVQSFQRDQNDEVVITKRNPEVLKQIAKATGGGYVDGNSTKTVLDYVKNALDNIQRTEFESTQMSDFKSQFQWFLGFGFFLLFLDVFLLEKKTKWVEKMNLFNEKE</sequence>
<accession>A0A7Y3R725</accession>
<dbReference type="PANTHER" id="PTHR22550:SF5">
    <property type="entry name" value="LEUCINE ZIPPER PROTEIN 4"/>
    <property type="match status" value="1"/>
</dbReference>
<proteinExistence type="predicted"/>
<evidence type="ECO:0000259" key="6">
    <source>
        <dbReference type="PROSITE" id="PS50234"/>
    </source>
</evidence>
<evidence type="ECO:0000256" key="3">
    <source>
        <dbReference type="ARBA" id="ARBA00022989"/>
    </source>
</evidence>
<evidence type="ECO:0000256" key="5">
    <source>
        <dbReference type="SAM" id="Phobius"/>
    </source>
</evidence>
<feature type="domain" description="VWFA" evidence="6">
    <location>
        <begin position="91"/>
        <end position="269"/>
    </location>
</feature>
<dbReference type="InterPro" id="IPR050768">
    <property type="entry name" value="UPF0353/GerABKA_families"/>
</dbReference>
<keyword evidence="2 5" id="KW-0812">Transmembrane</keyword>
<dbReference type="Pfam" id="PF07584">
    <property type="entry name" value="BatA"/>
    <property type="match status" value="1"/>
</dbReference>
<evidence type="ECO:0000313" key="7">
    <source>
        <dbReference type="EMBL" id="NNT71143.1"/>
    </source>
</evidence>
<evidence type="ECO:0000256" key="4">
    <source>
        <dbReference type="ARBA" id="ARBA00023136"/>
    </source>
</evidence>
<dbReference type="InterPro" id="IPR002035">
    <property type="entry name" value="VWF_A"/>
</dbReference>
<dbReference type="InterPro" id="IPR036465">
    <property type="entry name" value="vWFA_dom_sf"/>
</dbReference>
<dbReference type="AlphaFoldDB" id="A0A7Y3R725"/>
<dbReference type="SUPFAM" id="SSF53300">
    <property type="entry name" value="vWA-like"/>
    <property type="match status" value="1"/>
</dbReference>
<dbReference type="PANTHER" id="PTHR22550">
    <property type="entry name" value="SPORE GERMINATION PROTEIN"/>
    <property type="match status" value="1"/>
</dbReference>
<dbReference type="EMBL" id="JABEVX010000001">
    <property type="protein sequence ID" value="NNT71143.1"/>
    <property type="molecule type" value="Genomic_DNA"/>
</dbReference>
<feature type="transmembrane region" description="Helical" evidence="5">
    <location>
        <begin position="56"/>
        <end position="74"/>
    </location>
</feature>
<feature type="transmembrane region" description="Helical" evidence="5">
    <location>
        <begin position="310"/>
        <end position="328"/>
    </location>
</feature>
<keyword evidence="4 5" id="KW-0472">Membrane</keyword>
<keyword evidence="1" id="KW-1003">Cell membrane</keyword>
<dbReference type="RefSeq" id="WP_171221334.1">
    <property type="nucleotide sequence ID" value="NZ_CP121446.1"/>
</dbReference>
<reference evidence="7 8" key="1">
    <citation type="submission" date="2020-05" db="EMBL/GenBank/DDBJ databases">
        <title>Draft genome of Flavobacterium sp. IMCC34852.</title>
        <authorList>
            <person name="Song J."/>
            <person name="Cho J.-C."/>
        </authorList>
    </citation>
    <scope>NUCLEOTIDE SEQUENCE [LARGE SCALE GENOMIC DNA]</scope>
    <source>
        <strain evidence="7 8">IMCC34852</strain>
    </source>
</reference>
<evidence type="ECO:0000256" key="2">
    <source>
        <dbReference type="ARBA" id="ARBA00022692"/>
    </source>
</evidence>